<dbReference type="InterPro" id="IPR008995">
    <property type="entry name" value="Mo/tungstate-bd_C_term_dom"/>
</dbReference>
<dbReference type="InterPro" id="IPR050093">
    <property type="entry name" value="ABC_SmlMolc_Importer"/>
</dbReference>
<keyword evidence="1" id="KW-0813">Transport</keyword>
<dbReference type="PANTHER" id="PTHR42781:SF4">
    <property type="entry name" value="SPERMIDINE_PUTRESCINE IMPORT ATP-BINDING PROTEIN POTA"/>
    <property type="match status" value="1"/>
</dbReference>
<dbReference type="SMART" id="SM00382">
    <property type="entry name" value="AAA"/>
    <property type="match status" value="1"/>
</dbReference>
<evidence type="ECO:0000313" key="6">
    <source>
        <dbReference type="Proteomes" id="UP000321513"/>
    </source>
</evidence>
<dbReference type="Pfam" id="PF00005">
    <property type="entry name" value="ABC_tran"/>
    <property type="match status" value="1"/>
</dbReference>
<protein>
    <submittedName>
        <fullName evidence="5">Spermidine/putrescine ABC transporter ATP-binding protein</fullName>
    </submittedName>
</protein>
<sequence length="324" mass="36218">MSLLTVSGISKRSGSDFELKDINFSQQRGQKIAIAGETGSGKSTLLKIIAGLAQPDTGSVIFDGQKILGPEEKLIPGHPGIAFLSQHFELRNNYRVEELLEMANKISPIEAETIYKICQVEHVLQRRTDQLSGGEKQRIATARLLITSPTLLLLDEPYSNLDMSHKKILKSVINDIGKKLQITCILISHDPLDTLSWADLIMVMQDGKIIQAGTPEEIYRRPRNEYVASLFGDYNIISSAVATRLGVLNTNGQNIFTRPEDYRLVQNEEQPMIAEVEKINFLGGYCQVEVRVEDASIIVTAPECNFLKGDLVYVSLTKKEHWYL</sequence>
<dbReference type="GO" id="GO:0016887">
    <property type="term" value="F:ATP hydrolysis activity"/>
    <property type="evidence" value="ECO:0007669"/>
    <property type="project" value="InterPro"/>
</dbReference>
<evidence type="ECO:0000256" key="3">
    <source>
        <dbReference type="ARBA" id="ARBA00022840"/>
    </source>
</evidence>
<dbReference type="Proteomes" id="UP000321513">
    <property type="component" value="Unassembled WGS sequence"/>
</dbReference>
<dbReference type="SUPFAM" id="SSF52540">
    <property type="entry name" value="P-loop containing nucleoside triphosphate hydrolases"/>
    <property type="match status" value="1"/>
</dbReference>
<dbReference type="InterPro" id="IPR027417">
    <property type="entry name" value="P-loop_NTPase"/>
</dbReference>
<name>A0A512BFN1_9BACT</name>
<evidence type="ECO:0000313" key="5">
    <source>
        <dbReference type="EMBL" id="GEO10764.1"/>
    </source>
</evidence>
<dbReference type="PANTHER" id="PTHR42781">
    <property type="entry name" value="SPERMIDINE/PUTRESCINE IMPORT ATP-BINDING PROTEIN POTA"/>
    <property type="match status" value="1"/>
</dbReference>
<evidence type="ECO:0000256" key="1">
    <source>
        <dbReference type="ARBA" id="ARBA00022448"/>
    </source>
</evidence>
<dbReference type="InterPro" id="IPR003593">
    <property type="entry name" value="AAA+_ATPase"/>
</dbReference>
<organism evidence="5 6">
    <name type="scientific">Segetibacter aerophilus</name>
    <dbReference type="NCBI Taxonomy" id="670293"/>
    <lineage>
        <taxon>Bacteria</taxon>
        <taxon>Pseudomonadati</taxon>
        <taxon>Bacteroidota</taxon>
        <taxon>Chitinophagia</taxon>
        <taxon>Chitinophagales</taxon>
        <taxon>Chitinophagaceae</taxon>
        <taxon>Segetibacter</taxon>
    </lineage>
</organism>
<dbReference type="RefSeq" id="WP_147204882.1">
    <property type="nucleotide sequence ID" value="NZ_BJYT01000013.1"/>
</dbReference>
<dbReference type="EMBL" id="BJYT01000013">
    <property type="protein sequence ID" value="GEO10764.1"/>
    <property type="molecule type" value="Genomic_DNA"/>
</dbReference>
<keyword evidence="3 5" id="KW-0067">ATP-binding</keyword>
<dbReference type="OrthoDB" id="9802264at2"/>
<comment type="caution">
    <text evidence="5">The sequence shown here is derived from an EMBL/GenBank/DDBJ whole genome shotgun (WGS) entry which is preliminary data.</text>
</comment>
<dbReference type="GO" id="GO:0005524">
    <property type="term" value="F:ATP binding"/>
    <property type="evidence" value="ECO:0007669"/>
    <property type="project" value="UniProtKB-KW"/>
</dbReference>
<dbReference type="Gene3D" id="3.40.50.300">
    <property type="entry name" value="P-loop containing nucleotide triphosphate hydrolases"/>
    <property type="match status" value="1"/>
</dbReference>
<dbReference type="InterPro" id="IPR003439">
    <property type="entry name" value="ABC_transporter-like_ATP-bd"/>
</dbReference>
<dbReference type="PROSITE" id="PS50893">
    <property type="entry name" value="ABC_TRANSPORTER_2"/>
    <property type="match status" value="1"/>
</dbReference>
<accession>A0A512BFN1</accession>
<dbReference type="SUPFAM" id="SSF50331">
    <property type="entry name" value="MOP-like"/>
    <property type="match status" value="1"/>
</dbReference>
<gene>
    <name evidence="5" type="primary">afuC</name>
    <name evidence="5" type="ORF">SAE01_32600</name>
</gene>
<keyword evidence="6" id="KW-1185">Reference proteome</keyword>
<evidence type="ECO:0000256" key="2">
    <source>
        <dbReference type="ARBA" id="ARBA00022741"/>
    </source>
</evidence>
<feature type="domain" description="ABC transporter" evidence="4">
    <location>
        <begin position="4"/>
        <end position="231"/>
    </location>
</feature>
<evidence type="ECO:0000259" key="4">
    <source>
        <dbReference type="PROSITE" id="PS50893"/>
    </source>
</evidence>
<keyword evidence="2" id="KW-0547">Nucleotide-binding</keyword>
<dbReference type="AlphaFoldDB" id="A0A512BFN1"/>
<proteinExistence type="predicted"/>
<reference evidence="5 6" key="1">
    <citation type="submission" date="2019-07" db="EMBL/GenBank/DDBJ databases">
        <title>Whole genome shotgun sequence of Segetibacter aerophilus NBRC 106135.</title>
        <authorList>
            <person name="Hosoyama A."/>
            <person name="Uohara A."/>
            <person name="Ohji S."/>
            <person name="Ichikawa N."/>
        </authorList>
    </citation>
    <scope>NUCLEOTIDE SEQUENCE [LARGE SCALE GENOMIC DNA]</scope>
    <source>
        <strain evidence="5 6">NBRC 106135</strain>
    </source>
</reference>